<keyword evidence="4" id="KW-0276">Fatty acid metabolism</keyword>
<dbReference type="Gene3D" id="3.90.470.20">
    <property type="entry name" value="4'-phosphopantetheinyl transferase domain"/>
    <property type="match status" value="1"/>
</dbReference>
<dbReference type="GO" id="GO:0000287">
    <property type="term" value="F:magnesium ion binding"/>
    <property type="evidence" value="ECO:0007669"/>
    <property type="project" value="InterPro"/>
</dbReference>
<name>A0A645I8A6_9ZZZZ</name>
<dbReference type="GO" id="GO:0006633">
    <property type="term" value="P:fatty acid biosynthetic process"/>
    <property type="evidence" value="ECO:0007669"/>
    <property type="project" value="UniProtKB-KW"/>
</dbReference>
<organism evidence="9">
    <name type="scientific">bioreactor metagenome</name>
    <dbReference type="NCBI Taxonomy" id="1076179"/>
    <lineage>
        <taxon>unclassified sequences</taxon>
        <taxon>metagenomes</taxon>
        <taxon>ecological metagenomes</taxon>
    </lineage>
</organism>
<evidence type="ECO:0000256" key="3">
    <source>
        <dbReference type="ARBA" id="ARBA00022723"/>
    </source>
</evidence>
<keyword evidence="3" id="KW-0479">Metal-binding</keyword>
<keyword evidence="1" id="KW-0444">Lipid biosynthesis</keyword>
<dbReference type="InterPro" id="IPR004568">
    <property type="entry name" value="Ppantetheine-prot_Trfase_dom"/>
</dbReference>
<evidence type="ECO:0000256" key="1">
    <source>
        <dbReference type="ARBA" id="ARBA00022516"/>
    </source>
</evidence>
<proteinExistence type="inferred from homology"/>
<evidence type="ECO:0000256" key="7">
    <source>
        <dbReference type="ARBA" id="ARBA00023160"/>
    </source>
</evidence>
<keyword evidence="5" id="KW-0460">Magnesium</keyword>
<dbReference type="InterPro" id="IPR002582">
    <property type="entry name" value="ACPS"/>
</dbReference>
<dbReference type="EC" id="2.7.8.7" evidence="9"/>
<dbReference type="NCBIfam" id="TIGR00556">
    <property type="entry name" value="pantethn_trn"/>
    <property type="match status" value="1"/>
</dbReference>
<comment type="caution">
    <text evidence="9">The sequence shown here is derived from an EMBL/GenBank/DDBJ whole genome shotgun (WGS) entry which is preliminary data.</text>
</comment>
<dbReference type="AlphaFoldDB" id="A0A645I8A6"/>
<dbReference type="InterPro" id="IPR008278">
    <property type="entry name" value="4-PPantetheinyl_Trfase_dom"/>
</dbReference>
<dbReference type="HAMAP" id="MF_00101">
    <property type="entry name" value="AcpS"/>
    <property type="match status" value="1"/>
</dbReference>
<evidence type="ECO:0000256" key="6">
    <source>
        <dbReference type="ARBA" id="ARBA00023098"/>
    </source>
</evidence>
<dbReference type="GO" id="GO:0008897">
    <property type="term" value="F:holo-[acyl-carrier-protein] synthase activity"/>
    <property type="evidence" value="ECO:0007669"/>
    <property type="project" value="UniProtKB-EC"/>
</dbReference>
<dbReference type="InterPro" id="IPR037143">
    <property type="entry name" value="4-PPantetheinyl_Trfase_dom_sf"/>
</dbReference>
<feature type="domain" description="4'-phosphopantetheinyl transferase" evidence="8">
    <location>
        <begin position="5"/>
        <end position="112"/>
    </location>
</feature>
<gene>
    <name evidence="9" type="primary">acpS_28</name>
    <name evidence="9" type="ORF">SDC9_194736</name>
</gene>
<evidence type="ECO:0000256" key="4">
    <source>
        <dbReference type="ARBA" id="ARBA00022832"/>
    </source>
</evidence>
<evidence type="ECO:0000256" key="2">
    <source>
        <dbReference type="ARBA" id="ARBA00022679"/>
    </source>
</evidence>
<accession>A0A645I8A6</accession>
<keyword evidence="2 9" id="KW-0808">Transferase</keyword>
<protein>
    <submittedName>
        <fullName evidence="9">Holo-[acyl-carrier-protein] synthase</fullName>
        <ecNumber evidence="9">2.7.8.7</ecNumber>
    </submittedName>
</protein>
<dbReference type="Pfam" id="PF01648">
    <property type="entry name" value="ACPS"/>
    <property type="match status" value="1"/>
</dbReference>
<evidence type="ECO:0000313" key="9">
    <source>
        <dbReference type="EMBL" id="MPN47136.1"/>
    </source>
</evidence>
<evidence type="ECO:0000256" key="5">
    <source>
        <dbReference type="ARBA" id="ARBA00022842"/>
    </source>
</evidence>
<dbReference type="EMBL" id="VSSQ01108403">
    <property type="protein sequence ID" value="MPN47136.1"/>
    <property type="molecule type" value="Genomic_DNA"/>
</dbReference>
<keyword evidence="6" id="KW-0443">Lipid metabolism</keyword>
<evidence type="ECO:0000259" key="8">
    <source>
        <dbReference type="Pfam" id="PF01648"/>
    </source>
</evidence>
<keyword evidence="7" id="KW-0275">Fatty acid biosynthesis</keyword>
<reference evidence="9" key="1">
    <citation type="submission" date="2019-08" db="EMBL/GenBank/DDBJ databases">
        <authorList>
            <person name="Kucharzyk K."/>
            <person name="Murdoch R.W."/>
            <person name="Higgins S."/>
            <person name="Loffler F."/>
        </authorList>
    </citation>
    <scope>NUCLEOTIDE SEQUENCE</scope>
</reference>
<dbReference type="NCBIfam" id="TIGR00516">
    <property type="entry name" value="acpS"/>
    <property type="match status" value="1"/>
</dbReference>
<dbReference type="SUPFAM" id="SSF56214">
    <property type="entry name" value="4'-phosphopantetheinyl transferase"/>
    <property type="match status" value="1"/>
</dbReference>
<sequence>MIGGTGIDIIEIYRIKNAIMKNNNFIYKIFTQREIDYFASRKFSPEVVAGNFAAKEAIAKALGTGFRKFSLKDIEILRDELGAPVAFLHESAKELIKEPYKLHVSISHSKENAIAYAVLEVY</sequence>